<dbReference type="Proteomes" id="UP000095287">
    <property type="component" value="Unplaced"/>
</dbReference>
<dbReference type="AlphaFoldDB" id="A0A1I7Z0A5"/>
<evidence type="ECO:0000313" key="3">
    <source>
        <dbReference type="WBParaSite" id="L893_g2149.t1"/>
    </source>
</evidence>
<feature type="compositionally biased region" description="Basic and acidic residues" evidence="1">
    <location>
        <begin position="150"/>
        <end position="159"/>
    </location>
</feature>
<name>A0A1I7Z0A5_9BILA</name>
<keyword evidence="2" id="KW-1185">Reference proteome</keyword>
<proteinExistence type="predicted"/>
<dbReference type="WBParaSite" id="L893_g2149.t1">
    <property type="protein sequence ID" value="L893_g2149.t1"/>
    <property type="gene ID" value="L893_g2149"/>
</dbReference>
<evidence type="ECO:0000256" key="1">
    <source>
        <dbReference type="SAM" id="MobiDB-lite"/>
    </source>
</evidence>
<sequence length="203" mass="23575">MERPPLFMEGFAHKRIKSRSDQNRVRGRYTSNLTTVLSEKARKFYERRKYHKDNPGRQSKNAIREFFLYYICRPFAINDHDLPKAVDHYFVQSCRDHVLANSLIKYSNIPELKKHVGVTFTHSPISRVTEGLLEFVMVLFSKMLGSEERPKKDARDVRISRSSGQGKKKKSPDGRGTAFDPPKKNPCEPKNRSKAYQKSKGKI</sequence>
<feature type="compositionally biased region" description="Basic residues" evidence="1">
    <location>
        <begin position="192"/>
        <end position="203"/>
    </location>
</feature>
<protein>
    <submittedName>
        <fullName evidence="3">Core-binding (CB) domain-containing protein</fullName>
    </submittedName>
</protein>
<accession>A0A1I7Z0A5</accession>
<evidence type="ECO:0000313" key="2">
    <source>
        <dbReference type="Proteomes" id="UP000095287"/>
    </source>
</evidence>
<organism evidence="2 3">
    <name type="scientific">Steinernema glaseri</name>
    <dbReference type="NCBI Taxonomy" id="37863"/>
    <lineage>
        <taxon>Eukaryota</taxon>
        <taxon>Metazoa</taxon>
        <taxon>Ecdysozoa</taxon>
        <taxon>Nematoda</taxon>
        <taxon>Chromadorea</taxon>
        <taxon>Rhabditida</taxon>
        <taxon>Tylenchina</taxon>
        <taxon>Panagrolaimomorpha</taxon>
        <taxon>Strongyloidoidea</taxon>
        <taxon>Steinernematidae</taxon>
        <taxon>Steinernema</taxon>
    </lineage>
</organism>
<feature type="region of interest" description="Disordered" evidence="1">
    <location>
        <begin position="150"/>
        <end position="203"/>
    </location>
</feature>
<reference evidence="3" key="1">
    <citation type="submission" date="2016-11" db="UniProtKB">
        <authorList>
            <consortium name="WormBaseParasite"/>
        </authorList>
    </citation>
    <scope>IDENTIFICATION</scope>
</reference>
<feature type="compositionally biased region" description="Basic and acidic residues" evidence="1">
    <location>
        <begin position="181"/>
        <end position="191"/>
    </location>
</feature>